<accession>A0A9P5HQE9</accession>
<dbReference type="GeneID" id="62155219"/>
<dbReference type="Proteomes" id="UP000710849">
    <property type="component" value="Unassembled WGS sequence"/>
</dbReference>
<evidence type="ECO:0000313" key="1">
    <source>
        <dbReference type="EMBL" id="KAF7919713.1"/>
    </source>
</evidence>
<proteinExistence type="predicted"/>
<reference evidence="1 2" key="1">
    <citation type="journal article" date="2020" name="Genome Biol. Evol.">
        <title>Comparative genomics of Sclerotiniaceae.</title>
        <authorList>
            <person name="Valero Jimenez C.A."/>
            <person name="Steentjes M."/>
            <person name="Scholten O.E."/>
            <person name="Van Kan J.A.L."/>
        </authorList>
    </citation>
    <scope>NUCLEOTIDE SEQUENCE [LARGE SCALE GENOMIC DNA]</scope>
    <source>
        <strain evidence="1 2">MUCL 94</strain>
    </source>
</reference>
<sequence length="165" mass="19270">MFFRMARNLKVHGYFYGPLLELPRVLEYTHKNTMPLRQVESYDTPFHFIVIASCRMARLSIILMLRQNPRHKTNRCSGGSPRQYFLLVACRHLLNRQTLLLYSGTYQVLSRSDQKSLVETVDHKDSTLCSVVSFNTEFAHVFVMDCLCRPVLRSHDPTTRTFTHS</sequence>
<comment type="caution">
    <text evidence="1">The sequence shown here is derived from an EMBL/GenBank/DDBJ whole genome shotgun (WGS) entry which is preliminary data.</text>
</comment>
<organism evidence="1 2">
    <name type="scientific">Botrytis byssoidea</name>
    <dbReference type="NCBI Taxonomy" id="139641"/>
    <lineage>
        <taxon>Eukaryota</taxon>
        <taxon>Fungi</taxon>
        <taxon>Dikarya</taxon>
        <taxon>Ascomycota</taxon>
        <taxon>Pezizomycotina</taxon>
        <taxon>Leotiomycetes</taxon>
        <taxon>Helotiales</taxon>
        <taxon>Sclerotiniaceae</taxon>
        <taxon>Botrytis</taxon>
    </lineage>
</organism>
<dbReference type="EMBL" id="RCSW01000039">
    <property type="protein sequence ID" value="KAF7919713.1"/>
    <property type="molecule type" value="Genomic_DNA"/>
</dbReference>
<dbReference type="AlphaFoldDB" id="A0A9P5HQE9"/>
<dbReference type="RefSeq" id="XP_038727044.1">
    <property type="nucleotide sequence ID" value="XM_038882146.1"/>
</dbReference>
<protein>
    <submittedName>
        <fullName evidence="1">Uncharacterized protein</fullName>
    </submittedName>
</protein>
<keyword evidence="2" id="KW-1185">Reference proteome</keyword>
<gene>
    <name evidence="1" type="ORF">EAE97_011631</name>
</gene>
<evidence type="ECO:0000313" key="2">
    <source>
        <dbReference type="Proteomes" id="UP000710849"/>
    </source>
</evidence>
<name>A0A9P5HQE9_9HELO</name>